<dbReference type="PANTHER" id="PTHR11481">
    <property type="entry name" value="IMMUNOGLOBULIN FC RECEPTOR"/>
    <property type="match status" value="1"/>
</dbReference>
<evidence type="ECO:0000256" key="2">
    <source>
        <dbReference type="ARBA" id="ARBA00023157"/>
    </source>
</evidence>
<dbReference type="OMA" id="YSKDWTF"/>
<sequence>VNFIFMFFTKSKNAVLTIEPNWSTFYAGEFVTFICDMNEGKDSDWYYQLRRNGEEFFPHQPHKNFRVQELDTGYSGEFQCCGYRMSSSSHSKCSKAVTVIVSDLMETVSNKVVVTRRPNWPQMFSGEMITLTCEVQGGETTEWTCEWSRDGSNIHRTNSKDWTFSVSESSSGDYMCQCRRRDDSHSSTQWSEAISLSVSTDKPTPKLTAGSTTIPVGGSVTVSCSVEPSAGWKYRWFRKTSDTFVEFSTNNEENRDITVRQGGIYRCHGERGNPSFYSHSSYEKSIEITFSNKVVVTQQPNWPLVFSGETITLTCEVQGGETTEWTCEWRRPGFVLYRTNSKDWIFNVSESSSGDYMCRCRSRDDWFSSTQWSEAFTLSVSGEKSDFIFHFATICIKTKTMFCLSRLVLVHTHTYITYYKKYRWWRRTINTPEAEISRNNEESRDITVTQGGIYRCDGERGNPSFYSQPSNDVTI</sequence>
<dbReference type="Ensembl" id="ENSPFOT00000000353.1">
    <property type="protein sequence ID" value="ENSPFOP00000000352.1"/>
    <property type="gene ID" value="ENSPFOG00000000405.1"/>
</dbReference>
<accession>A0A087X3J9</accession>
<feature type="domain" description="Ig-like" evidence="3">
    <location>
        <begin position="308"/>
        <end position="379"/>
    </location>
</feature>
<reference evidence="5" key="1">
    <citation type="submission" date="2013-10" db="EMBL/GenBank/DDBJ databases">
        <authorList>
            <person name="Schartl M."/>
            <person name="Warren W."/>
        </authorList>
    </citation>
    <scope>NUCLEOTIDE SEQUENCE [LARGE SCALE GENOMIC DNA]</scope>
    <source>
        <strain evidence="5">female</strain>
    </source>
</reference>
<dbReference type="Gene3D" id="2.60.40.10">
    <property type="entry name" value="Immunoglobulins"/>
    <property type="match status" value="4"/>
</dbReference>
<dbReference type="PROSITE" id="PS50835">
    <property type="entry name" value="IG_LIKE"/>
    <property type="match status" value="3"/>
</dbReference>
<proteinExistence type="predicted"/>
<dbReference type="SUPFAM" id="SSF48726">
    <property type="entry name" value="Immunoglobulin"/>
    <property type="match status" value="4"/>
</dbReference>
<evidence type="ECO:0000313" key="5">
    <source>
        <dbReference type="Proteomes" id="UP000028760"/>
    </source>
</evidence>
<keyword evidence="5" id="KW-1185">Reference proteome</keyword>
<dbReference type="InterPro" id="IPR007110">
    <property type="entry name" value="Ig-like_dom"/>
</dbReference>
<dbReference type="InterPro" id="IPR013783">
    <property type="entry name" value="Ig-like_fold"/>
</dbReference>
<dbReference type="EMBL" id="AYCK01009779">
    <property type="status" value="NOT_ANNOTATED_CDS"/>
    <property type="molecule type" value="Genomic_DNA"/>
</dbReference>
<protein>
    <recommendedName>
        <fullName evidence="3">Ig-like domain-containing protein</fullName>
    </recommendedName>
</protein>
<dbReference type="GO" id="GO:0007166">
    <property type="term" value="P:cell surface receptor signaling pathway"/>
    <property type="evidence" value="ECO:0007669"/>
    <property type="project" value="TreeGrafter"/>
</dbReference>
<feature type="domain" description="Ig-like" evidence="3">
    <location>
        <begin position="203"/>
        <end position="289"/>
    </location>
</feature>
<evidence type="ECO:0000259" key="3">
    <source>
        <dbReference type="PROSITE" id="PS50835"/>
    </source>
</evidence>
<dbReference type="GeneTree" id="ENSGT01030000235424"/>
<dbReference type="EMBL" id="AYCK01009778">
    <property type="status" value="NOT_ANNOTATED_CDS"/>
    <property type="molecule type" value="Genomic_DNA"/>
</dbReference>
<dbReference type="GO" id="GO:0009897">
    <property type="term" value="C:external side of plasma membrane"/>
    <property type="evidence" value="ECO:0007669"/>
    <property type="project" value="TreeGrafter"/>
</dbReference>
<dbReference type="Proteomes" id="UP000028760">
    <property type="component" value="Unassembled WGS sequence"/>
</dbReference>
<feature type="domain" description="Ig-like" evidence="3">
    <location>
        <begin position="126"/>
        <end position="195"/>
    </location>
</feature>
<dbReference type="InterPro" id="IPR003599">
    <property type="entry name" value="Ig_sub"/>
</dbReference>
<keyword evidence="1" id="KW-0732">Signal</keyword>
<dbReference type="GO" id="GO:0004888">
    <property type="term" value="F:transmembrane signaling receptor activity"/>
    <property type="evidence" value="ECO:0007669"/>
    <property type="project" value="TreeGrafter"/>
</dbReference>
<dbReference type="SMART" id="SM00409">
    <property type="entry name" value="IG"/>
    <property type="match status" value="4"/>
</dbReference>
<reference evidence="4" key="3">
    <citation type="submission" date="2025-09" db="UniProtKB">
        <authorList>
            <consortium name="Ensembl"/>
        </authorList>
    </citation>
    <scope>IDENTIFICATION</scope>
</reference>
<evidence type="ECO:0000313" key="4">
    <source>
        <dbReference type="Ensembl" id="ENSPFOP00000000352.1"/>
    </source>
</evidence>
<dbReference type="AlphaFoldDB" id="A0A087X3J9"/>
<dbReference type="Pfam" id="PF13927">
    <property type="entry name" value="Ig_3"/>
    <property type="match status" value="1"/>
</dbReference>
<dbReference type="EMBL" id="AYCK01009780">
    <property type="status" value="NOT_ANNOTATED_CDS"/>
    <property type="molecule type" value="Genomic_DNA"/>
</dbReference>
<organism evidence="4 5">
    <name type="scientific">Poecilia formosa</name>
    <name type="common">Amazon molly</name>
    <name type="synonym">Limia formosa</name>
    <dbReference type="NCBI Taxonomy" id="48698"/>
    <lineage>
        <taxon>Eukaryota</taxon>
        <taxon>Metazoa</taxon>
        <taxon>Chordata</taxon>
        <taxon>Craniata</taxon>
        <taxon>Vertebrata</taxon>
        <taxon>Euteleostomi</taxon>
        <taxon>Actinopterygii</taxon>
        <taxon>Neopterygii</taxon>
        <taxon>Teleostei</taxon>
        <taxon>Neoteleostei</taxon>
        <taxon>Acanthomorphata</taxon>
        <taxon>Ovalentaria</taxon>
        <taxon>Atherinomorphae</taxon>
        <taxon>Cyprinodontiformes</taxon>
        <taxon>Poeciliidae</taxon>
        <taxon>Poeciliinae</taxon>
        <taxon>Poecilia</taxon>
    </lineage>
</organism>
<name>A0A087X3J9_POEFO</name>
<dbReference type="PANTHER" id="PTHR11481:SF64">
    <property type="entry name" value="FC RECEPTOR-LIKE PROTEIN 4"/>
    <property type="match status" value="1"/>
</dbReference>
<dbReference type="EMBL" id="AYCK01009781">
    <property type="status" value="NOT_ANNOTATED_CDS"/>
    <property type="molecule type" value="Genomic_DNA"/>
</dbReference>
<evidence type="ECO:0000256" key="1">
    <source>
        <dbReference type="ARBA" id="ARBA00022729"/>
    </source>
</evidence>
<dbReference type="STRING" id="48698.ENSPFOP00000000352"/>
<dbReference type="InterPro" id="IPR036179">
    <property type="entry name" value="Ig-like_dom_sf"/>
</dbReference>
<dbReference type="GO" id="GO:0006955">
    <property type="term" value="P:immune response"/>
    <property type="evidence" value="ECO:0007669"/>
    <property type="project" value="TreeGrafter"/>
</dbReference>
<keyword evidence="2" id="KW-1015">Disulfide bond</keyword>
<reference evidence="4" key="2">
    <citation type="submission" date="2025-08" db="UniProtKB">
        <authorList>
            <consortium name="Ensembl"/>
        </authorList>
    </citation>
    <scope>IDENTIFICATION</scope>
</reference>
<dbReference type="InterPro" id="IPR050488">
    <property type="entry name" value="Ig_Fc_receptor"/>
</dbReference>